<feature type="coiled-coil region" evidence="1">
    <location>
        <begin position="246"/>
        <end position="297"/>
    </location>
</feature>
<gene>
    <name evidence="3" type="ORF">CRG98_028527</name>
</gene>
<reference evidence="3 4" key="1">
    <citation type="submission" date="2017-11" db="EMBL/GenBank/DDBJ databases">
        <title>De-novo sequencing of pomegranate (Punica granatum L.) genome.</title>
        <authorList>
            <person name="Akparov Z."/>
            <person name="Amiraslanov A."/>
            <person name="Hajiyeva S."/>
            <person name="Abbasov M."/>
            <person name="Kaur K."/>
            <person name="Hamwieh A."/>
            <person name="Solovyev V."/>
            <person name="Salamov A."/>
            <person name="Braich B."/>
            <person name="Kosarev P."/>
            <person name="Mahmoud A."/>
            <person name="Hajiyev E."/>
            <person name="Babayeva S."/>
            <person name="Izzatullayeva V."/>
            <person name="Mammadov A."/>
            <person name="Mammadov A."/>
            <person name="Sharifova S."/>
            <person name="Ojaghi J."/>
            <person name="Eynullazada K."/>
            <person name="Bayramov B."/>
            <person name="Abdulazimova A."/>
            <person name="Shahmuradov I."/>
        </authorList>
    </citation>
    <scope>NUCLEOTIDE SEQUENCE [LARGE SCALE GENOMIC DNA]</scope>
    <source>
        <strain evidence="4">cv. AG2017</strain>
        <tissue evidence="3">Leaf</tissue>
    </source>
</reference>
<evidence type="ECO:0000313" key="4">
    <source>
        <dbReference type="Proteomes" id="UP000233551"/>
    </source>
</evidence>
<protein>
    <submittedName>
        <fullName evidence="3">Uncharacterized protein</fullName>
    </submittedName>
</protein>
<feature type="region of interest" description="Disordered" evidence="2">
    <location>
        <begin position="140"/>
        <end position="179"/>
    </location>
</feature>
<dbReference type="AlphaFoldDB" id="A0A2I0J4E4"/>
<comment type="caution">
    <text evidence="3">The sequence shown here is derived from an EMBL/GenBank/DDBJ whole genome shotgun (WGS) entry which is preliminary data.</text>
</comment>
<organism evidence="3 4">
    <name type="scientific">Punica granatum</name>
    <name type="common">Pomegranate</name>
    <dbReference type="NCBI Taxonomy" id="22663"/>
    <lineage>
        <taxon>Eukaryota</taxon>
        <taxon>Viridiplantae</taxon>
        <taxon>Streptophyta</taxon>
        <taxon>Embryophyta</taxon>
        <taxon>Tracheophyta</taxon>
        <taxon>Spermatophyta</taxon>
        <taxon>Magnoliopsida</taxon>
        <taxon>eudicotyledons</taxon>
        <taxon>Gunneridae</taxon>
        <taxon>Pentapetalae</taxon>
        <taxon>rosids</taxon>
        <taxon>malvids</taxon>
        <taxon>Myrtales</taxon>
        <taxon>Lythraceae</taxon>
        <taxon>Punica</taxon>
    </lineage>
</organism>
<evidence type="ECO:0000256" key="1">
    <source>
        <dbReference type="SAM" id="Coils"/>
    </source>
</evidence>
<proteinExistence type="predicted"/>
<keyword evidence="1" id="KW-0175">Coiled coil</keyword>
<sequence length="311" mass="36118">MAHPTTCPWLHYISPPDRQITRILEALCPIDRVYVRNIVGDLPLLAECPNDWTFLRFAIELWDPQHDPLVPQRFDSHRLAHVVLQVVGGSSYMEALVSETVRSLDYRKASRRDRMRGSPYLLSSWRRTYTRTILVERSLGPRRSDDHRVSGDHRASPHQSLRKHTHLPWPSNQTTRRPARHYRRGKSHCLLVHVGNPAPSVAKRFLRVREGLRPTSRPRAAPVPRVPPAHATNPEDTAQTATRRELLVIREERDRLRHELVEARAEHTDQRELQRELAEARVRMESLDREIARLSATPDRTQVRAREASHP</sequence>
<keyword evidence="4" id="KW-1185">Reference proteome</keyword>
<evidence type="ECO:0000256" key="2">
    <source>
        <dbReference type="SAM" id="MobiDB-lite"/>
    </source>
</evidence>
<feature type="compositionally biased region" description="Basic and acidic residues" evidence="2">
    <location>
        <begin position="142"/>
        <end position="155"/>
    </location>
</feature>
<accession>A0A2I0J4E4</accession>
<feature type="region of interest" description="Disordered" evidence="2">
    <location>
        <begin position="212"/>
        <end position="242"/>
    </location>
</feature>
<name>A0A2I0J4E4_PUNGR</name>
<evidence type="ECO:0000313" key="3">
    <source>
        <dbReference type="EMBL" id="PKI51098.1"/>
    </source>
</evidence>
<dbReference type="EMBL" id="PGOL01002047">
    <property type="protein sequence ID" value="PKI51098.1"/>
    <property type="molecule type" value="Genomic_DNA"/>
</dbReference>
<dbReference type="Proteomes" id="UP000233551">
    <property type="component" value="Unassembled WGS sequence"/>
</dbReference>